<accession>A0A1X2HKU2</accession>
<dbReference type="Proteomes" id="UP000242180">
    <property type="component" value="Unassembled WGS sequence"/>
</dbReference>
<feature type="transmembrane region" description="Helical" evidence="1">
    <location>
        <begin position="20"/>
        <end position="41"/>
    </location>
</feature>
<proteinExistence type="predicted"/>
<evidence type="ECO:0000313" key="3">
    <source>
        <dbReference type="Proteomes" id="UP000242180"/>
    </source>
</evidence>
<evidence type="ECO:0000313" key="2">
    <source>
        <dbReference type="EMBL" id="ORY99894.1"/>
    </source>
</evidence>
<keyword evidence="1" id="KW-0472">Membrane</keyword>
<keyword evidence="1" id="KW-0812">Transmembrane</keyword>
<comment type="caution">
    <text evidence="2">The sequence shown here is derived from an EMBL/GenBank/DDBJ whole genome shotgun (WGS) entry which is preliminary data.</text>
</comment>
<dbReference type="EMBL" id="MCGN01000002">
    <property type="protein sequence ID" value="ORY99894.1"/>
    <property type="molecule type" value="Genomic_DNA"/>
</dbReference>
<dbReference type="AlphaFoldDB" id="A0A1X2HKU2"/>
<organism evidence="2 3">
    <name type="scientific">Syncephalastrum racemosum</name>
    <name type="common">Filamentous fungus</name>
    <dbReference type="NCBI Taxonomy" id="13706"/>
    <lineage>
        <taxon>Eukaryota</taxon>
        <taxon>Fungi</taxon>
        <taxon>Fungi incertae sedis</taxon>
        <taxon>Mucoromycota</taxon>
        <taxon>Mucoromycotina</taxon>
        <taxon>Mucoromycetes</taxon>
        <taxon>Mucorales</taxon>
        <taxon>Syncephalastraceae</taxon>
        <taxon>Syncephalastrum</taxon>
    </lineage>
</organism>
<sequence>MISWWCLVSPFAEDTVNFNGSVAAGSAQDGYFLLIFILIIADTCMKESLIGFT</sequence>
<reference evidence="2 3" key="1">
    <citation type="submission" date="2016-07" db="EMBL/GenBank/DDBJ databases">
        <title>Pervasive Adenine N6-methylation of Active Genes in Fungi.</title>
        <authorList>
            <consortium name="DOE Joint Genome Institute"/>
            <person name="Mondo S.J."/>
            <person name="Dannebaum R.O."/>
            <person name="Kuo R.C."/>
            <person name="Labutti K."/>
            <person name="Haridas S."/>
            <person name="Kuo A."/>
            <person name="Salamov A."/>
            <person name="Ahrendt S.R."/>
            <person name="Lipzen A."/>
            <person name="Sullivan W."/>
            <person name="Andreopoulos W.B."/>
            <person name="Clum A."/>
            <person name="Lindquist E."/>
            <person name="Daum C."/>
            <person name="Ramamoorthy G.K."/>
            <person name="Gryganskyi A."/>
            <person name="Culley D."/>
            <person name="Magnuson J.K."/>
            <person name="James T.Y."/>
            <person name="O'Malley M.A."/>
            <person name="Stajich J.E."/>
            <person name="Spatafora J.W."/>
            <person name="Visel A."/>
            <person name="Grigoriev I.V."/>
        </authorList>
    </citation>
    <scope>NUCLEOTIDE SEQUENCE [LARGE SCALE GENOMIC DNA]</scope>
    <source>
        <strain evidence="2 3">NRRL 2496</strain>
    </source>
</reference>
<dbReference type="InParanoid" id="A0A1X2HKU2"/>
<gene>
    <name evidence="2" type="ORF">BCR43DRAFT_484490</name>
</gene>
<evidence type="ECO:0000256" key="1">
    <source>
        <dbReference type="SAM" id="Phobius"/>
    </source>
</evidence>
<name>A0A1X2HKU2_SYNRA</name>
<keyword evidence="3" id="KW-1185">Reference proteome</keyword>
<keyword evidence="1" id="KW-1133">Transmembrane helix</keyword>
<protein>
    <submittedName>
        <fullName evidence="2">Uncharacterized protein</fullName>
    </submittedName>
</protein>